<reference evidence="1 2" key="1">
    <citation type="submission" date="2018-05" db="EMBL/GenBank/DDBJ databases">
        <title>Streptomyces venezuelae.</title>
        <authorList>
            <person name="Kim W."/>
            <person name="Lee N."/>
            <person name="Cho B.-K."/>
        </authorList>
    </citation>
    <scope>NUCLEOTIDE SEQUENCE [LARGE SCALE GENOMIC DNA]</scope>
    <source>
        <strain evidence="1 2">ATCC 21782</strain>
    </source>
</reference>
<dbReference type="Proteomes" id="UP000325211">
    <property type="component" value="Chromosome"/>
</dbReference>
<protein>
    <submittedName>
        <fullName evidence="1">Uncharacterized protein</fullName>
    </submittedName>
</protein>
<evidence type="ECO:0000313" key="2">
    <source>
        <dbReference type="Proteomes" id="UP000325211"/>
    </source>
</evidence>
<dbReference type="EMBL" id="CP029190">
    <property type="protein sequence ID" value="QES47000.1"/>
    <property type="molecule type" value="Genomic_DNA"/>
</dbReference>
<name>A0A5P2CXM1_STRVZ</name>
<accession>A0A5P2CXM1</accession>
<sequence>MLVASQVVFVPKSFVTFGRSAALTGMSHDDPRALCLIHALRTSPEQSSVAKRRVPFRLRAPHHH</sequence>
<dbReference type="AlphaFoldDB" id="A0A5P2CXM1"/>
<proteinExistence type="predicted"/>
<organism evidence="1 2">
    <name type="scientific">Streptomyces venezuelae</name>
    <dbReference type="NCBI Taxonomy" id="54571"/>
    <lineage>
        <taxon>Bacteria</taxon>
        <taxon>Bacillati</taxon>
        <taxon>Actinomycetota</taxon>
        <taxon>Actinomycetes</taxon>
        <taxon>Kitasatosporales</taxon>
        <taxon>Streptomycetaceae</taxon>
        <taxon>Streptomyces</taxon>
    </lineage>
</organism>
<gene>
    <name evidence="1" type="ORF">DEJ50_03155</name>
</gene>
<evidence type="ECO:0000313" key="1">
    <source>
        <dbReference type="EMBL" id="QES47000.1"/>
    </source>
</evidence>